<evidence type="ECO:0000256" key="7">
    <source>
        <dbReference type="ARBA" id="ARBA00023015"/>
    </source>
</evidence>
<keyword evidence="8" id="KW-0238">DNA-binding</keyword>
<keyword evidence="7" id="KW-0805">Transcription regulation</keyword>
<feature type="region of interest" description="Disordered" evidence="13">
    <location>
        <begin position="140"/>
        <end position="273"/>
    </location>
</feature>
<dbReference type="PROSITE" id="PS51915">
    <property type="entry name" value="ZAD"/>
    <property type="match status" value="1"/>
</dbReference>
<keyword evidence="9" id="KW-0804">Transcription</keyword>
<feature type="binding site" evidence="12">
    <location>
        <position position="54"/>
    </location>
    <ligand>
        <name>Zn(2+)</name>
        <dbReference type="ChEBI" id="CHEBI:29105"/>
    </ligand>
</feature>
<dbReference type="Pfam" id="PF00096">
    <property type="entry name" value="zf-C2H2"/>
    <property type="match status" value="5"/>
</dbReference>
<dbReference type="InterPro" id="IPR012934">
    <property type="entry name" value="Znf_AD"/>
</dbReference>
<dbReference type="GO" id="GO:0000978">
    <property type="term" value="F:RNA polymerase II cis-regulatory region sequence-specific DNA binding"/>
    <property type="evidence" value="ECO:0007669"/>
    <property type="project" value="TreeGrafter"/>
</dbReference>
<evidence type="ECO:0000256" key="8">
    <source>
        <dbReference type="ARBA" id="ARBA00023125"/>
    </source>
</evidence>
<keyword evidence="5 11" id="KW-0863">Zinc-finger</keyword>
<evidence type="ECO:0000256" key="9">
    <source>
        <dbReference type="ARBA" id="ARBA00023163"/>
    </source>
</evidence>
<evidence type="ECO:0000256" key="12">
    <source>
        <dbReference type="PROSITE-ProRule" id="PRU01263"/>
    </source>
</evidence>
<dbReference type="SMR" id="B4J046"/>
<accession>B4J046</accession>
<dbReference type="Gene3D" id="3.30.160.60">
    <property type="entry name" value="Classic Zinc Finger"/>
    <property type="match status" value="6"/>
</dbReference>
<keyword evidence="6 12" id="KW-0862">Zinc</keyword>
<comment type="subcellular location">
    <subcellularLocation>
        <location evidence="1">Nucleus</location>
    </subcellularLocation>
</comment>
<dbReference type="InParanoid" id="B4J046"/>
<evidence type="ECO:0000256" key="6">
    <source>
        <dbReference type="ARBA" id="ARBA00022833"/>
    </source>
</evidence>
<feature type="domain" description="C2H2-type" evidence="14">
    <location>
        <begin position="266"/>
        <end position="293"/>
    </location>
</feature>
<evidence type="ECO:0000256" key="1">
    <source>
        <dbReference type="ARBA" id="ARBA00004123"/>
    </source>
</evidence>
<dbReference type="SMART" id="SM00355">
    <property type="entry name" value="ZnF_C2H2"/>
    <property type="match status" value="6"/>
</dbReference>
<comment type="similarity">
    <text evidence="2">Belongs to the krueppel C2H2-type zinc-finger protein family.</text>
</comment>
<feature type="domain" description="C2H2-type" evidence="14">
    <location>
        <begin position="352"/>
        <end position="379"/>
    </location>
</feature>
<keyword evidence="3 12" id="KW-0479">Metal-binding</keyword>
<dbReference type="Pfam" id="PF07776">
    <property type="entry name" value="zf-AD"/>
    <property type="match status" value="1"/>
</dbReference>
<feature type="binding site" evidence="12">
    <location>
        <position position="8"/>
    </location>
    <ligand>
        <name>Zn(2+)</name>
        <dbReference type="ChEBI" id="CHEBI:29105"/>
    </ligand>
</feature>
<keyword evidence="10" id="KW-0539">Nucleus</keyword>
<feature type="domain" description="ZAD" evidence="15">
    <location>
        <begin position="3"/>
        <end position="81"/>
    </location>
</feature>
<dbReference type="FunFam" id="3.30.160.60:FF:000286">
    <property type="entry name" value="Zinc finger protein 770"/>
    <property type="match status" value="1"/>
</dbReference>
<dbReference type="PROSITE" id="PS50157">
    <property type="entry name" value="ZINC_FINGER_C2H2_2"/>
    <property type="match status" value="6"/>
</dbReference>
<dbReference type="SMART" id="SM00868">
    <property type="entry name" value="zf-AD"/>
    <property type="match status" value="1"/>
</dbReference>
<evidence type="ECO:0000256" key="10">
    <source>
        <dbReference type="ARBA" id="ARBA00023242"/>
    </source>
</evidence>
<dbReference type="GO" id="GO:0008270">
    <property type="term" value="F:zinc ion binding"/>
    <property type="evidence" value="ECO:0007669"/>
    <property type="project" value="UniProtKB-UniRule"/>
</dbReference>
<feature type="domain" description="C2H2-type" evidence="14">
    <location>
        <begin position="322"/>
        <end position="349"/>
    </location>
</feature>
<dbReference type="EMBL" id="CH916366">
    <property type="protein sequence ID" value="EDV97839.1"/>
    <property type="molecule type" value="Genomic_DNA"/>
</dbReference>
<dbReference type="InterPro" id="IPR013087">
    <property type="entry name" value="Znf_C2H2_type"/>
</dbReference>
<dbReference type="PANTHER" id="PTHR23235:SF120">
    <property type="entry name" value="KRUPPEL-LIKE FACTOR 15"/>
    <property type="match status" value="1"/>
</dbReference>
<feature type="compositionally biased region" description="Polar residues" evidence="13">
    <location>
        <begin position="186"/>
        <end position="206"/>
    </location>
</feature>
<dbReference type="Gene3D" id="3.40.1800.20">
    <property type="match status" value="1"/>
</dbReference>
<gene>
    <name evidence="16" type="primary">Dgri\GH17091</name>
    <name evidence="16" type="ORF">Dgri_GH17091</name>
</gene>
<reference evidence="16 17" key="1">
    <citation type="journal article" date="2007" name="Nature">
        <title>Evolution of genes and genomes on the Drosophila phylogeny.</title>
        <authorList>
            <consortium name="Drosophila 12 Genomes Consortium"/>
            <person name="Clark A.G."/>
            <person name="Eisen M.B."/>
            <person name="Smith D.R."/>
            <person name="Bergman C.M."/>
            <person name="Oliver B."/>
            <person name="Markow T.A."/>
            <person name="Kaufman T.C."/>
            <person name="Kellis M."/>
            <person name="Gelbart W."/>
            <person name="Iyer V.N."/>
            <person name="Pollard D.A."/>
            <person name="Sackton T.B."/>
            <person name="Larracuente A.M."/>
            <person name="Singh N.D."/>
            <person name="Abad J.P."/>
            <person name="Abt D.N."/>
            <person name="Adryan B."/>
            <person name="Aguade M."/>
            <person name="Akashi H."/>
            <person name="Anderson W.W."/>
            <person name="Aquadro C.F."/>
            <person name="Ardell D.H."/>
            <person name="Arguello R."/>
            <person name="Artieri C.G."/>
            <person name="Barbash D.A."/>
            <person name="Barker D."/>
            <person name="Barsanti P."/>
            <person name="Batterham P."/>
            <person name="Batzoglou S."/>
            <person name="Begun D."/>
            <person name="Bhutkar A."/>
            <person name="Blanco E."/>
            <person name="Bosak S.A."/>
            <person name="Bradley R.K."/>
            <person name="Brand A.D."/>
            <person name="Brent M.R."/>
            <person name="Brooks A.N."/>
            <person name="Brown R.H."/>
            <person name="Butlin R.K."/>
            <person name="Caggese C."/>
            <person name="Calvi B.R."/>
            <person name="Bernardo de Carvalho A."/>
            <person name="Caspi A."/>
            <person name="Castrezana S."/>
            <person name="Celniker S.E."/>
            <person name="Chang J.L."/>
            <person name="Chapple C."/>
            <person name="Chatterji S."/>
            <person name="Chinwalla A."/>
            <person name="Civetta A."/>
            <person name="Clifton S.W."/>
            <person name="Comeron J.M."/>
            <person name="Costello J.C."/>
            <person name="Coyne J.A."/>
            <person name="Daub J."/>
            <person name="David R.G."/>
            <person name="Delcher A.L."/>
            <person name="Delehaunty K."/>
            <person name="Do C.B."/>
            <person name="Ebling H."/>
            <person name="Edwards K."/>
            <person name="Eickbush T."/>
            <person name="Evans J.D."/>
            <person name="Filipski A."/>
            <person name="Findeiss S."/>
            <person name="Freyhult E."/>
            <person name="Fulton L."/>
            <person name="Fulton R."/>
            <person name="Garcia A.C."/>
            <person name="Gardiner A."/>
            <person name="Garfield D.A."/>
            <person name="Garvin B.E."/>
            <person name="Gibson G."/>
            <person name="Gilbert D."/>
            <person name="Gnerre S."/>
            <person name="Godfrey J."/>
            <person name="Good R."/>
            <person name="Gotea V."/>
            <person name="Gravely B."/>
            <person name="Greenberg A.J."/>
            <person name="Griffiths-Jones S."/>
            <person name="Gross S."/>
            <person name="Guigo R."/>
            <person name="Gustafson E.A."/>
            <person name="Haerty W."/>
            <person name="Hahn M.W."/>
            <person name="Halligan D.L."/>
            <person name="Halpern A.L."/>
            <person name="Halter G.M."/>
            <person name="Han M.V."/>
            <person name="Heger A."/>
            <person name="Hillier L."/>
            <person name="Hinrichs A.S."/>
            <person name="Holmes I."/>
            <person name="Hoskins R.A."/>
            <person name="Hubisz M.J."/>
            <person name="Hultmark D."/>
            <person name="Huntley M.A."/>
            <person name="Jaffe D.B."/>
            <person name="Jagadeeshan S."/>
            <person name="Jeck W.R."/>
            <person name="Johnson J."/>
            <person name="Jones C.D."/>
            <person name="Jordan W.C."/>
            <person name="Karpen G.H."/>
            <person name="Kataoka E."/>
            <person name="Keightley P.D."/>
            <person name="Kheradpour P."/>
            <person name="Kirkness E.F."/>
            <person name="Koerich L.B."/>
            <person name="Kristiansen K."/>
            <person name="Kudrna D."/>
            <person name="Kulathinal R.J."/>
            <person name="Kumar S."/>
            <person name="Kwok R."/>
            <person name="Lander E."/>
            <person name="Langley C.H."/>
            <person name="Lapoint R."/>
            <person name="Lazzaro B.P."/>
            <person name="Lee S.J."/>
            <person name="Levesque L."/>
            <person name="Li R."/>
            <person name="Lin C.F."/>
            <person name="Lin M.F."/>
            <person name="Lindblad-Toh K."/>
            <person name="Llopart A."/>
            <person name="Long M."/>
            <person name="Low L."/>
            <person name="Lozovsky E."/>
            <person name="Lu J."/>
            <person name="Luo M."/>
            <person name="Machado C.A."/>
            <person name="Makalowski W."/>
            <person name="Marzo M."/>
            <person name="Matsuda M."/>
            <person name="Matzkin L."/>
            <person name="McAllister B."/>
            <person name="McBride C.S."/>
            <person name="McKernan B."/>
            <person name="McKernan K."/>
            <person name="Mendez-Lago M."/>
            <person name="Minx P."/>
            <person name="Mollenhauer M.U."/>
            <person name="Montooth K."/>
            <person name="Mount S.M."/>
            <person name="Mu X."/>
            <person name="Myers E."/>
            <person name="Negre B."/>
            <person name="Newfeld S."/>
            <person name="Nielsen R."/>
            <person name="Noor M.A."/>
            <person name="O'Grady P."/>
            <person name="Pachter L."/>
            <person name="Papaceit M."/>
            <person name="Parisi M.J."/>
            <person name="Parisi M."/>
            <person name="Parts L."/>
            <person name="Pedersen J.S."/>
            <person name="Pesole G."/>
            <person name="Phillippy A.M."/>
            <person name="Ponting C.P."/>
            <person name="Pop M."/>
            <person name="Porcelli D."/>
            <person name="Powell J.R."/>
            <person name="Prohaska S."/>
            <person name="Pruitt K."/>
            <person name="Puig M."/>
            <person name="Quesneville H."/>
            <person name="Ram K.R."/>
            <person name="Rand D."/>
            <person name="Rasmussen M.D."/>
            <person name="Reed L.K."/>
            <person name="Reenan R."/>
            <person name="Reily A."/>
            <person name="Remington K.A."/>
            <person name="Rieger T.T."/>
            <person name="Ritchie M.G."/>
            <person name="Robin C."/>
            <person name="Rogers Y.H."/>
            <person name="Rohde C."/>
            <person name="Rozas J."/>
            <person name="Rubenfield M.J."/>
            <person name="Ruiz A."/>
            <person name="Russo S."/>
            <person name="Salzberg S.L."/>
            <person name="Sanchez-Gracia A."/>
            <person name="Saranga D.J."/>
            <person name="Sato H."/>
            <person name="Schaeffer S.W."/>
            <person name="Schatz M.C."/>
            <person name="Schlenke T."/>
            <person name="Schwartz R."/>
            <person name="Segarra C."/>
            <person name="Singh R.S."/>
            <person name="Sirot L."/>
            <person name="Sirota M."/>
            <person name="Sisneros N.B."/>
            <person name="Smith C.D."/>
            <person name="Smith T.F."/>
            <person name="Spieth J."/>
            <person name="Stage D.E."/>
            <person name="Stark A."/>
            <person name="Stephan W."/>
            <person name="Strausberg R.L."/>
            <person name="Strempel S."/>
            <person name="Sturgill D."/>
            <person name="Sutton G."/>
            <person name="Sutton G.G."/>
            <person name="Tao W."/>
            <person name="Teichmann S."/>
            <person name="Tobari Y.N."/>
            <person name="Tomimura Y."/>
            <person name="Tsolas J.M."/>
            <person name="Valente V.L."/>
            <person name="Venter E."/>
            <person name="Venter J.C."/>
            <person name="Vicario S."/>
            <person name="Vieira F.G."/>
            <person name="Vilella A.J."/>
            <person name="Villasante A."/>
            <person name="Walenz B."/>
            <person name="Wang J."/>
            <person name="Wasserman M."/>
            <person name="Watts T."/>
            <person name="Wilson D."/>
            <person name="Wilson R.K."/>
            <person name="Wing R.A."/>
            <person name="Wolfner M.F."/>
            <person name="Wong A."/>
            <person name="Wong G.K."/>
            <person name="Wu C.I."/>
            <person name="Wu G."/>
            <person name="Yamamoto D."/>
            <person name="Yang H.P."/>
            <person name="Yang S.P."/>
            <person name="Yorke J.A."/>
            <person name="Yoshida K."/>
            <person name="Zdobnov E."/>
            <person name="Zhang P."/>
            <person name="Zhang Y."/>
            <person name="Zimin A.V."/>
            <person name="Baldwin J."/>
            <person name="Abdouelleil A."/>
            <person name="Abdulkadir J."/>
            <person name="Abebe A."/>
            <person name="Abera B."/>
            <person name="Abreu J."/>
            <person name="Acer S.C."/>
            <person name="Aftuck L."/>
            <person name="Alexander A."/>
            <person name="An P."/>
            <person name="Anderson E."/>
            <person name="Anderson S."/>
            <person name="Arachi H."/>
            <person name="Azer M."/>
            <person name="Bachantsang P."/>
            <person name="Barry A."/>
            <person name="Bayul T."/>
            <person name="Berlin A."/>
            <person name="Bessette D."/>
            <person name="Bloom T."/>
            <person name="Blye J."/>
            <person name="Boguslavskiy L."/>
            <person name="Bonnet C."/>
            <person name="Boukhgalter B."/>
            <person name="Bourzgui I."/>
            <person name="Brown A."/>
            <person name="Cahill P."/>
            <person name="Channer S."/>
            <person name="Cheshatsang Y."/>
            <person name="Chuda L."/>
            <person name="Citroen M."/>
            <person name="Collymore A."/>
            <person name="Cooke P."/>
            <person name="Costello M."/>
            <person name="D'Aco K."/>
            <person name="Daza R."/>
            <person name="De Haan G."/>
            <person name="DeGray S."/>
            <person name="DeMaso C."/>
            <person name="Dhargay N."/>
            <person name="Dooley K."/>
            <person name="Dooley E."/>
            <person name="Doricent M."/>
            <person name="Dorje P."/>
            <person name="Dorjee K."/>
            <person name="Dupes A."/>
            <person name="Elong R."/>
            <person name="Falk J."/>
            <person name="Farina A."/>
            <person name="Faro S."/>
            <person name="Ferguson D."/>
            <person name="Fisher S."/>
            <person name="Foley C.D."/>
            <person name="Franke A."/>
            <person name="Friedrich D."/>
            <person name="Gadbois L."/>
            <person name="Gearin G."/>
            <person name="Gearin C.R."/>
            <person name="Giannoukos G."/>
            <person name="Goode T."/>
            <person name="Graham J."/>
            <person name="Grandbois E."/>
            <person name="Grewal S."/>
            <person name="Gyaltsen K."/>
            <person name="Hafez N."/>
            <person name="Hagos B."/>
            <person name="Hall J."/>
            <person name="Henson C."/>
            <person name="Hollinger A."/>
            <person name="Honan T."/>
            <person name="Huard M.D."/>
            <person name="Hughes L."/>
            <person name="Hurhula B."/>
            <person name="Husby M.E."/>
            <person name="Kamat A."/>
            <person name="Kanga B."/>
            <person name="Kashin S."/>
            <person name="Khazanovich D."/>
            <person name="Kisner P."/>
            <person name="Lance K."/>
            <person name="Lara M."/>
            <person name="Lee W."/>
            <person name="Lennon N."/>
            <person name="Letendre F."/>
            <person name="LeVine R."/>
            <person name="Lipovsky A."/>
            <person name="Liu X."/>
            <person name="Liu J."/>
            <person name="Liu S."/>
            <person name="Lokyitsang T."/>
            <person name="Lokyitsang Y."/>
            <person name="Lubonja R."/>
            <person name="Lui A."/>
            <person name="MacDonald P."/>
            <person name="Magnisalis V."/>
            <person name="Maru K."/>
            <person name="Matthews C."/>
            <person name="McCusker W."/>
            <person name="McDonough S."/>
            <person name="Mehta T."/>
            <person name="Meldrim J."/>
            <person name="Meneus L."/>
            <person name="Mihai O."/>
            <person name="Mihalev A."/>
            <person name="Mihova T."/>
            <person name="Mittelman R."/>
            <person name="Mlenga V."/>
            <person name="Montmayeur A."/>
            <person name="Mulrain L."/>
            <person name="Navidi A."/>
            <person name="Naylor J."/>
            <person name="Negash T."/>
            <person name="Nguyen T."/>
            <person name="Nguyen N."/>
            <person name="Nicol R."/>
            <person name="Norbu C."/>
            <person name="Norbu N."/>
            <person name="Novod N."/>
            <person name="O'Neill B."/>
            <person name="Osman S."/>
            <person name="Markiewicz E."/>
            <person name="Oyono O.L."/>
            <person name="Patti C."/>
            <person name="Phunkhang P."/>
            <person name="Pierre F."/>
            <person name="Priest M."/>
            <person name="Raghuraman S."/>
            <person name="Rege F."/>
            <person name="Reyes R."/>
            <person name="Rise C."/>
            <person name="Rogov P."/>
            <person name="Ross K."/>
            <person name="Ryan E."/>
            <person name="Settipalli S."/>
            <person name="Shea T."/>
            <person name="Sherpa N."/>
            <person name="Shi L."/>
            <person name="Shih D."/>
            <person name="Sparrow T."/>
            <person name="Spaulding J."/>
            <person name="Stalker J."/>
            <person name="Stange-Thomann N."/>
            <person name="Stavropoulos S."/>
            <person name="Stone C."/>
            <person name="Strader C."/>
            <person name="Tesfaye S."/>
            <person name="Thomson T."/>
            <person name="Thoulutsang Y."/>
            <person name="Thoulutsang D."/>
            <person name="Topham K."/>
            <person name="Topping I."/>
            <person name="Tsamla T."/>
            <person name="Vassiliev H."/>
            <person name="Vo A."/>
            <person name="Wangchuk T."/>
            <person name="Wangdi T."/>
            <person name="Weiand M."/>
            <person name="Wilkinson J."/>
            <person name="Wilson A."/>
            <person name="Yadav S."/>
            <person name="Young G."/>
            <person name="Yu Q."/>
            <person name="Zembek L."/>
            <person name="Zhong D."/>
            <person name="Zimmer A."/>
            <person name="Zwirko Z."/>
            <person name="Jaffe D.B."/>
            <person name="Alvarez P."/>
            <person name="Brockman W."/>
            <person name="Butler J."/>
            <person name="Chin C."/>
            <person name="Gnerre S."/>
            <person name="Grabherr M."/>
            <person name="Kleber M."/>
            <person name="Mauceli E."/>
            <person name="MacCallum I."/>
        </authorList>
    </citation>
    <scope>NUCLEOTIDE SEQUENCE [LARGE SCALE GENOMIC DNA]</scope>
    <source>
        <strain evidence="17">Tucson 15287-2541.00</strain>
    </source>
</reference>
<evidence type="ECO:0000259" key="14">
    <source>
        <dbReference type="PROSITE" id="PS50157"/>
    </source>
</evidence>
<evidence type="ECO:0000313" key="17">
    <source>
        <dbReference type="Proteomes" id="UP000001070"/>
    </source>
</evidence>
<dbReference type="Proteomes" id="UP000001070">
    <property type="component" value="Unassembled WGS sequence"/>
</dbReference>
<dbReference type="FunFam" id="3.30.160.60:FF:000450">
    <property type="entry name" value="PR domain zinc finger protein 14"/>
    <property type="match status" value="1"/>
</dbReference>
<evidence type="ECO:0000256" key="2">
    <source>
        <dbReference type="ARBA" id="ARBA00006991"/>
    </source>
</evidence>
<evidence type="ECO:0000256" key="11">
    <source>
        <dbReference type="PROSITE-ProRule" id="PRU00042"/>
    </source>
</evidence>
<dbReference type="AlphaFoldDB" id="B4J046"/>
<dbReference type="PANTHER" id="PTHR23235">
    <property type="entry name" value="KRUEPPEL-LIKE TRANSCRIPTION FACTOR"/>
    <property type="match status" value="1"/>
</dbReference>
<evidence type="ECO:0000256" key="5">
    <source>
        <dbReference type="ARBA" id="ARBA00022771"/>
    </source>
</evidence>
<protein>
    <submittedName>
        <fullName evidence="16">GH17091</fullName>
    </submittedName>
</protein>
<evidence type="ECO:0000256" key="4">
    <source>
        <dbReference type="ARBA" id="ARBA00022737"/>
    </source>
</evidence>
<dbReference type="GO" id="GO:0000981">
    <property type="term" value="F:DNA-binding transcription factor activity, RNA polymerase II-specific"/>
    <property type="evidence" value="ECO:0007669"/>
    <property type="project" value="TreeGrafter"/>
</dbReference>
<dbReference type="PhylomeDB" id="B4J046"/>
<dbReference type="SUPFAM" id="SSF57667">
    <property type="entry name" value="beta-beta-alpha zinc fingers"/>
    <property type="match status" value="4"/>
</dbReference>
<dbReference type="FunFam" id="3.30.160.60:FF:002343">
    <property type="entry name" value="Zinc finger protein 33A"/>
    <property type="match status" value="2"/>
</dbReference>
<dbReference type="KEGG" id="dgr:6556791"/>
<feature type="compositionally biased region" description="Basic and acidic residues" evidence="13">
    <location>
        <begin position="155"/>
        <end position="172"/>
    </location>
</feature>
<feature type="domain" description="C2H2-type" evidence="14">
    <location>
        <begin position="408"/>
        <end position="435"/>
    </location>
</feature>
<dbReference type="OrthoDB" id="8117402at2759"/>
<dbReference type="InterPro" id="IPR036236">
    <property type="entry name" value="Znf_C2H2_sf"/>
</dbReference>
<dbReference type="eggNOG" id="KOG1721">
    <property type="taxonomic scope" value="Eukaryota"/>
</dbReference>
<dbReference type="PROSITE" id="PS00028">
    <property type="entry name" value="ZINC_FINGER_C2H2_1"/>
    <property type="match status" value="6"/>
</dbReference>
<sequence length="444" mass="51316">MEKICRFCLSDTETLVDIFDDREKSAEEPSLAEMLNECVESKVKSEDKLPKKICLPCRSDARTAFNFKRRCEHSNKLLTLKVEKEDVDVDFKRRCEHSNKLLTLNAEKGDLDVDFDAFFDMLVDEEWELPKRILDENCIKIDPDASPKPDGGSNEESKVSKNLEPNKTHTEDQELESVYSADSLEQADQSPHNENNNSISNRYPTRQSKRKSYIELVPQSDTDSNWSEDMSAYTNSEAGESQKETQQGQGELSKPSKMKDPKDRPHECPECHNSFRRLSTLQTHQRTHTGERPFKCPHCPRVFAHSYHIKDHLNIHSGERPHKCPHCPKAFSQKSNLRAHIYTHADGKLRPHKCGYCTKTFVRNYDVKVHQHLHTGERPYKCSHCSKGFNRRRDLSRHVRIHTGEHPFKCPQCTLEFSRSDLLKIHLRRHTDNIGQGAKKAGKT</sequence>
<dbReference type="GO" id="GO:0005634">
    <property type="term" value="C:nucleus"/>
    <property type="evidence" value="ECO:0007669"/>
    <property type="project" value="UniProtKB-SubCell"/>
</dbReference>
<keyword evidence="4" id="KW-0677">Repeat</keyword>
<feature type="binding site" evidence="12">
    <location>
        <position position="5"/>
    </location>
    <ligand>
        <name>Zn(2+)</name>
        <dbReference type="ChEBI" id="CHEBI:29105"/>
    </ligand>
</feature>
<evidence type="ECO:0000256" key="3">
    <source>
        <dbReference type="ARBA" id="ARBA00022723"/>
    </source>
</evidence>
<organism evidence="17">
    <name type="scientific">Drosophila grimshawi</name>
    <name type="common">Hawaiian fruit fly</name>
    <name type="synonym">Idiomyia grimshawi</name>
    <dbReference type="NCBI Taxonomy" id="7222"/>
    <lineage>
        <taxon>Eukaryota</taxon>
        <taxon>Metazoa</taxon>
        <taxon>Ecdysozoa</taxon>
        <taxon>Arthropoda</taxon>
        <taxon>Hexapoda</taxon>
        <taxon>Insecta</taxon>
        <taxon>Pterygota</taxon>
        <taxon>Neoptera</taxon>
        <taxon>Endopterygota</taxon>
        <taxon>Diptera</taxon>
        <taxon>Brachycera</taxon>
        <taxon>Muscomorpha</taxon>
        <taxon>Ephydroidea</taxon>
        <taxon>Drosophilidae</taxon>
        <taxon>Drosophila</taxon>
        <taxon>Hawaiian Drosophila</taxon>
    </lineage>
</organism>
<feature type="compositionally biased region" description="Polar residues" evidence="13">
    <location>
        <begin position="219"/>
        <end position="250"/>
    </location>
</feature>
<dbReference type="HOGENOM" id="CLU_002678_94_1_1"/>
<dbReference type="OMA" id="DQICRIC"/>
<feature type="domain" description="C2H2-type" evidence="14">
    <location>
        <begin position="294"/>
        <end position="321"/>
    </location>
</feature>
<proteinExistence type="inferred from homology"/>
<dbReference type="SUPFAM" id="SSF57716">
    <property type="entry name" value="Glucocorticoid receptor-like (DNA-binding domain)"/>
    <property type="match status" value="1"/>
</dbReference>
<dbReference type="FunFam" id="3.30.160.60:FF:000075">
    <property type="entry name" value="Putative zinc finger protein 536"/>
    <property type="match status" value="1"/>
</dbReference>
<feature type="domain" description="C2H2-type" evidence="14">
    <location>
        <begin position="380"/>
        <end position="407"/>
    </location>
</feature>
<name>B4J046_DROGR</name>
<evidence type="ECO:0000256" key="13">
    <source>
        <dbReference type="SAM" id="MobiDB-lite"/>
    </source>
</evidence>
<feature type="compositionally biased region" description="Basic and acidic residues" evidence="13">
    <location>
        <begin position="257"/>
        <end position="270"/>
    </location>
</feature>
<evidence type="ECO:0000313" key="16">
    <source>
        <dbReference type="EMBL" id="EDV97839.1"/>
    </source>
</evidence>
<feature type="binding site" evidence="12">
    <location>
        <position position="57"/>
    </location>
    <ligand>
        <name>Zn(2+)</name>
        <dbReference type="ChEBI" id="CHEBI:29105"/>
    </ligand>
</feature>
<evidence type="ECO:0000259" key="15">
    <source>
        <dbReference type="PROSITE" id="PS51915"/>
    </source>
</evidence>
<keyword evidence="17" id="KW-1185">Reference proteome</keyword>